<dbReference type="AlphaFoldDB" id="A0A6M4MAI1"/>
<dbReference type="PANTHER" id="PTHR32114:SF2">
    <property type="entry name" value="ABC TRANSPORTER ABCH.3"/>
    <property type="match status" value="1"/>
</dbReference>
<dbReference type="Gene3D" id="3.40.50.300">
    <property type="entry name" value="P-loop containing nucleotide triphosphate hydrolases"/>
    <property type="match status" value="2"/>
</dbReference>
<sequence length="1228" mass="138535">MRILTLRLKNLNSLKGEWKIDFTQSPFSDNGLFAITGPTGAGKTTLLDAICLALYHQTPRLGAISTSSNDIMTRGSAECLAEVEFEVKGKAYRAFWSMRRSRGKPDGNLQQADTELAEVESGTVLATQIRQKCEEVERITGLDFARFTKSMMLSQGDFAAFLNANDRERAELLEELTGTEIYGQISVRVHEYHSAAKQTLLQLQAQADTFQLLSEEEKHALQQELETLAGKQSQLDSHAKDLQAHQQWWQQCQVAKERLSEAHNSQQQAEQEIKDAEPQLARLRQSEPAEKLRMQFTALTQAHERLHSVAQQIDSEQANEQELRKQCGLTATELAAAQQKLTAVREAQEQQEALITEKIIPLDSDLRAAQKQYSEVNSNYQQLQQEQQKQTQEQARLAASEKTLSGKLEKIQDYLHHHSGDSKAGEHLNEWAVTLTQLNQYEDDLSDLKKDAAAVESTLRESAAQHDGMTEKLTTANAEVAQCQEKLSEFQQQLQAVSHDADLPTMENRQNDINTLWPHLQQAQDIQRRFLQAKEQSAQISESITDSRAIAAQLAEKRAALVHQYKACEQQVSDLSLLITQEEQLAHYRKQLQQHEPCPLCGATAHGNVADMIVDVPDTLLRKQQAEQRCQQIKDEGQAVRDSLEAVKHKLQALEQQQARVNEEFAGLQQDWQGVAEVLKPDIPIDDIPIGDKDQLTAWEASLKQELQALSAQIKRCRELEAAFQQQRKQTDIAERHVENINNELKLLTQAREHQHNQKSLLAGQIDKLTQTTKAQRDNLNQQIADAGFTPTAGALQSWLETKREDVKRLQTQLQQKDDITQQLYEVTSQSKALNREVEQRSQQLAEMQKQHQSLLQTIKELQATRSRLFGDKAVIDARSDAKQAVESSNSIHQTQAHAHRQAEQKLGEVSATLRTLQRSKDTLACEKAQHEEVWQEQLLASPFEDQQHFEQALLPEAERITLQDLKNRLDTHLQRAVTLVEQATKQQQALHQTEHASRWQTVPLEKVQALLADVSEQLQTLYSRKGEITHQLHTDAKESGRQQALHDDISRQKQVYDELHYLHGLIGSANGDKFRRFAQGLTLDNLVYLANKQLERLHGRYLLKRKDEEGLALAVMDTWQGDVERDTKTLSGGESFLVSLALALALSDLVSHKTSIDSLFLDEGFGTLDTQTLDIALDALDNLNASGKMIGVISHIEAMKERIPTQIQVTKKSGLGVSQLAACFKCG</sequence>
<dbReference type="GO" id="GO:0016887">
    <property type="term" value="F:ATP hydrolysis activity"/>
    <property type="evidence" value="ECO:0007669"/>
    <property type="project" value="InterPro"/>
</dbReference>
<accession>A0A6M4MAI1</accession>
<keyword evidence="4" id="KW-1185">Reference proteome</keyword>
<organism evidence="3 4">
    <name type="scientific">Alteromonas pelagimontana</name>
    <dbReference type="NCBI Taxonomy" id="1858656"/>
    <lineage>
        <taxon>Bacteria</taxon>
        <taxon>Pseudomonadati</taxon>
        <taxon>Pseudomonadota</taxon>
        <taxon>Gammaproteobacteria</taxon>
        <taxon>Alteromonadales</taxon>
        <taxon>Alteromonadaceae</taxon>
        <taxon>Alteromonas/Salinimonas group</taxon>
        <taxon>Alteromonas</taxon>
    </lineage>
</organism>
<reference evidence="4" key="1">
    <citation type="submission" date="2014-12" db="EMBL/GenBank/DDBJ databases">
        <title>Complete genome sequence of a multi-drug resistant Klebsiella pneumoniae.</title>
        <authorList>
            <person name="Hua X."/>
            <person name="Chen Q."/>
            <person name="Li X."/>
            <person name="Feng Y."/>
            <person name="Ruan Z."/>
            <person name="Yu Y."/>
        </authorList>
    </citation>
    <scope>NUCLEOTIDE SEQUENCE [LARGE SCALE GENOMIC DNA]</scope>
    <source>
        <strain evidence="4">5.12</strain>
    </source>
</reference>
<dbReference type="InterPro" id="IPR038729">
    <property type="entry name" value="Rad50/SbcC_AAA"/>
</dbReference>
<feature type="coiled-coil region" evidence="1">
    <location>
        <begin position="438"/>
        <end position="500"/>
    </location>
</feature>
<feature type="coiled-coil region" evidence="1">
    <location>
        <begin position="800"/>
        <end position="865"/>
    </location>
</feature>
<evidence type="ECO:0000313" key="3">
    <source>
        <dbReference type="EMBL" id="QJR80174.1"/>
    </source>
</evidence>
<feature type="coiled-coil region" evidence="1">
    <location>
        <begin position="700"/>
        <end position="758"/>
    </location>
</feature>
<dbReference type="EMBL" id="CP052766">
    <property type="protein sequence ID" value="QJR80174.1"/>
    <property type="molecule type" value="Genomic_DNA"/>
</dbReference>
<name>A0A6M4MAI1_9ALTE</name>
<dbReference type="KEGG" id="apel:CA267_004975"/>
<dbReference type="InterPro" id="IPR027417">
    <property type="entry name" value="P-loop_NTPase"/>
</dbReference>
<dbReference type="OrthoDB" id="9795626at2"/>
<dbReference type="GO" id="GO:0006302">
    <property type="term" value="P:double-strand break repair"/>
    <property type="evidence" value="ECO:0007669"/>
    <property type="project" value="InterPro"/>
</dbReference>
<dbReference type="PANTHER" id="PTHR32114">
    <property type="entry name" value="ABC TRANSPORTER ABCH.3"/>
    <property type="match status" value="1"/>
</dbReference>
<dbReference type="Pfam" id="PF13476">
    <property type="entry name" value="AAA_23"/>
    <property type="match status" value="1"/>
</dbReference>
<keyword evidence="1" id="KW-0175">Coiled coil</keyword>
<dbReference type="Proteomes" id="UP000219285">
    <property type="component" value="Chromosome"/>
</dbReference>
<dbReference type="Gene3D" id="1.10.287.1490">
    <property type="match status" value="1"/>
</dbReference>
<evidence type="ECO:0000259" key="2">
    <source>
        <dbReference type="Pfam" id="PF13476"/>
    </source>
</evidence>
<evidence type="ECO:0000313" key="4">
    <source>
        <dbReference type="Proteomes" id="UP000219285"/>
    </source>
</evidence>
<reference evidence="3 4" key="2">
    <citation type="submission" date="2020-04" db="EMBL/GenBank/DDBJ databases">
        <title>Complete genome sequence of Alteromonas pelagimontana 5.12T.</title>
        <authorList>
            <person name="Sinha R.K."/>
            <person name="Krishnan K.P."/>
            <person name="Kurian J.P."/>
        </authorList>
    </citation>
    <scope>NUCLEOTIDE SEQUENCE [LARGE SCALE GENOMIC DNA]</scope>
    <source>
        <strain evidence="3 4">5.12</strain>
    </source>
</reference>
<feature type="coiled-coil region" evidence="1">
    <location>
        <begin position="252"/>
        <end position="403"/>
    </location>
</feature>
<proteinExistence type="predicted"/>
<dbReference type="RefSeq" id="WP_075608515.1">
    <property type="nucleotide sequence ID" value="NZ_CP052766.1"/>
</dbReference>
<dbReference type="Pfam" id="PF13558">
    <property type="entry name" value="SbcC_Walker_B"/>
    <property type="match status" value="1"/>
</dbReference>
<gene>
    <name evidence="3" type="ORF">CA267_004975</name>
</gene>
<evidence type="ECO:0000256" key="1">
    <source>
        <dbReference type="SAM" id="Coils"/>
    </source>
</evidence>
<feature type="coiled-coil region" evidence="1">
    <location>
        <begin position="623"/>
        <end position="671"/>
    </location>
</feature>
<dbReference type="SUPFAM" id="SSF52540">
    <property type="entry name" value="P-loop containing nucleoside triphosphate hydrolases"/>
    <property type="match status" value="2"/>
</dbReference>
<feature type="coiled-coil region" evidence="1">
    <location>
        <begin position="963"/>
        <end position="1025"/>
    </location>
</feature>
<feature type="domain" description="Rad50/SbcC-type AAA" evidence="2">
    <location>
        <begin position="6"/>
        <end position="272"/>
    </location>
</feature>
<protein>
    <submittedName>
        <fullName evidence="3">AAA family ATPase</fullName>
    </submittedName>
</protein>